<dbReference type="OMA" id="YISAQCK"/>
<feature type="non-terminal residue" evidence="1">
    <location>
        <position position="163"/>
    </location>
</feature>
<gene>
    <name evidence="1" type="ORF">SINV_08998</name>
</gene>
<dbReference type="SUPFAM" id="SSF57756">
    <property type="entry name" value="Retrovirus zinc finger-like domains"/>
    <property type="match status" value="1"/>
</dbReference>
<evidence type="ECO:0000313" key="1">
    <source>
        <dbReference type="EMBL" id="EFZ14429.1"/>
    </source>
</evidence>
<organism>
    <name type="scientific">Solenopsis invicta</name>
    <name type="common">Red imported fire ant</name>
    <name type="synonym">Solenopsis wagneri</name>
    <dbReference type="NCBI Taxonomy" id="13686"/>
    <lineage>
        <taxon>Eukaryota</taxon>
        <taxon>Metazoa</taxon>
        <taxon>Ecdysozoa</taxon>
        <taxon>Arthropoda</taxon>
        <taxon>Hexapoda</taxon>
        <taxon>Insecta</taxon>
        <taxon>Pterygota</taxon>
        <taxon>Neoptera</taxon>
        <taxon>Endopterygota</taxon>
        <taxon>Hymenoptera</taxon>
        <taxon>Apocrita</taxon>
        <taxon>Aculeata</taxon>
        <taxon>Formicoidea</taxon>
        <taxon>Formicidae</taxon>
        <taxon>Myrmicinae</taxon>
        <taxon>Solenopsis</taxon>
    </lineage>
</organism>
<dbReference type="AlphaFoldDB" id="E9IYC4"/>
<dbReference type="GO" id="GO:0003676">
    <property type="term" value="F:nucleic acid binding"/>
    <property type="evidence" value="ECO:0007669"/>
    <property type="project" value="InterPro"/>
</dbReference>
<feature type="non-terminal residue" evidence="1">
    <location>
        <position position="1"/>
    </location>
</feature>
<dbReference type="InterPro" id="IPR036875">
    <property type="entry name" value="Znf_CCHC_sf"/>
</dbReference>
<protein>
    <recommendedName>
        <fullName evidence="2">Pre-C2HC domain-containing protein</fullName>
    </recommendedName>
</protein>
<name>E9IYC4_SOLIN</name>
<reference evidence="1" key="1">
    <citation type="journal article" date="2011" name="Proc. Natl. Acad. Sci. U.S.A.">
        <title>The genome of the fire ant Solenopsis invicta.</title>
        <authorList>
            <person name="Wurm Y."/>
            <person name="Wang J."/>
            <person name="Riba-Grognuz O."/>
            <person name="Corona M."/>
            <person name="Nygaard S."/>
            <person name="Hunt B.G."/>
            <person name="Ingram K.K."/>
            <person name="Falquet L."/>
            <person name="Nipitwattanaphon M."/>
            <person name="Gotzek D."/>
            <person name="Dijkstra M.B."/>
            <person name="Oettler J."/>
            <person name="Comtesse F."/>
            <person name="Shih C.J."/>
            <person name="Wu W.J."/>
            <person name="Yang C.C."/>
            <person name="Thomas J."/>
            <person name="Beaudoing E."/>
            <person name="Pradervand S."/>
            <person name="Flegel V."/>
            <person name="Cook E.D."/>
            <person name="Fabbretti R."/>
            <person name="Stockinger H."/>
            <person name="Long L."/>
            <person name="Farmerie W.G."/>
            <person name="Oakey J."/>
            <person name="Boomsma J.J."/>
            <person name="Pamilo P."/>
            <person name="Yi S.V."/>
            <person name="Heinze J."/>
            <person name="Goodisman M.A."/>
            <person name="Farinelli L."/>
            <person name="Harshman K."/>
            <person name="Hulo N."/>
            <person name="Cerutti L."/>
            <person name="Xenarios I."/>
            <person name="Shoemaker D."/>
            <person name="Keller L."/>
        </authorList>
    </citation>
    <scope>NUCLEOTIDE SEQUENCE [LARGE SCALE GENOMIC DNA]</scope>
</reference>
<dbReference type="HOGENOM" id="CLU_1631302_0_0_1"/>
<proteinExistence type="predicted"/>
<evidence type="ECO:0008006" key="2">
    <source>
        <dbReference type="Google" id="ProtNLM"/>
    </source>
</evidence>
<accession>E9IYC4</accession>
<dbReference type="GO" id="GO:0008270">
    <property type="term" value="F:zinc ion binding"/>
    <property type="evidence" value="ECO:0007669"/>
    <property type="project" value="InterPro"/>
</dbReference>
<sequence>CYSIGYNKVKVEFDKPEIANNFTKFELLKIKNLKAFILSFRISRIGKIRAVPVNIDTNKIIQNIESLGQYLPKEIRLYKNRFIVEYYISRIKICYVCFRFGYISAQCKSQPRCLKCREKKHSISEECLRLNLPPQLCELEIDIIAAQENISLAEARARVESFH</sequence>
<dbReference type="EMBL" id="GL766991">
    <property type="protein sequence ID" value="EFZ14429.1"/>
    <property type="molecule type" value="Genomic_DNA"/>
</dbReference>